<dbReference type="Proteomes" id="UP000320762">
    <property type="component" value="Unassembled WGS sequence"/>
</dbReference>
<comment type="caution">
    <text evidence="1">The sequence shown here is derived from an EMBL/GenBank/DDBJ whole genome shotgun (WGS) entry which is preliminary data.</text>
</comment>
<sequence length="173" mass="18644">MLPPSCHAHPCSWLTGRVATDGPDEVWEFGPAEVASQGTSDSEYDIYDGSCRGGGHLTLLPCLATQSISATLLCNRSQARTTNPDSRGLDLPTPPRIKLVHARAQCRARLPTTCPSQAPPPPSLQPLSQGLECQVKDRRSRSFLVIVSYPQINDAVSLDACGFHSHQASLDKL</sequence>
<dbReference type="EMBL" id="VDMD01000006">
    <property type="protein sequence ID" value="TRM64980.1"/>
    <property type="molecule type" value="Genomic_DNA"/>
</dbReference>
<dbReference type="AlphaFoldDB" id="A0A550CJJ7"/>
<keyword evidence="2" id="KW-1185">Reference proteome</keyword>
<evidence type="ECO:0000313" key="2">
    <source>
        <dbReference type="Proteomes" id="UP000320762"/>
    </source>
</evidence>
<proteinExistence type="predicted"/>
<protein>
    <submittedName>
        <fullName evidence="1">Uncharacterized protein</fullName>
    </submittedName>
</protein>
<accession>A0A550CJJ7</accession>
<organism evidence="1 2">
    <name type="scientific">Schizophyllum amplum</name>
    <dbReference type="NCBI Taxonomy" id="97359"/>
    <lineage>
        <taxon>Eukaryota</taxon>
        <taxon>Fungi</taxon>
        <taxon>Dikarya</taxon>
        <taxon>Basidiomycota</taxon>
        <taxon>Agaricomycotina</taxon>
        <taxon>Agaricomycetes</taxon>
        <taxon>Agaricomycetidae</taxon>
        <taxon>Agaricales</taxon>
        <taxon>Schizophyllaceae</taxon>
        <taxon>Schizophyllum</taxon>
    </lineage>
</organism>
<reference evidence="1 2" key="1">
    <citation type="journal article" date="2019" name="New Phytol.">
        <title>Comparative genomics reveals unique wood-decay strategies and fruiting body development in the Schizophyllaceae.</title>
        <authorList>
            <person name="Almasi E."/>
            <person name="Sahu N."/>
            <person name="Krizsan K."/>
            <person name="Balint B."/>
            <person name="Kovacs G.M."/>
            <person name="Kiss B."/>
            <person name="Cseklye J."/>
            <person name="Drula E."/>
            <person name="Henrissat B."/>
            <person name="Nagy I."/>
            <person name="Chovatia M."/>
            <person name="Adam C."/>
            <person name="LaButti K."/>
            <person name="Lipzen A."/>
            <person name="Riley R."/>
            <person name="Grigoriev I.V."/>
            <person name="Nagy L.G."/>
        </authorList>
    </citation>
    <scope>NUCLEOTIDE SEQUENCE [LARGE SCALE GENOMIC DNA]</scope>
    <source>
        <strain evidence="1 2">NL-1724</strain>
    </source>
</reference>
<name>A0A550CJJ7_9AGAR</name>
<evidence type="ECO:0000313" key="1">
    <source>
        <dbReference type="EMBL" id="TRM64980.1"/>
    </source>
</evidence>
<gene>
    <name evidence="1" type="ORF">BD626DRAFT_238392</name>
</gene>